<proteinExistence type="predicted"/>
<dbReference type="RefSeq" id="WP_104354397.1">
    <property type="nucleotide sequence ID" value="NZ_CP028130.1"/>
</dbReference>
<dbReference type="Gene3D" id="2.40.10.120">
    <property type="match status" value="1"/>
</dbReference>
<feature type="transmembrane region" description="Helical" evidence="4">
    <location>
        <begin position="40"/>
        <end position="63"/>
    </location>
</feature>
<evidence type="ECO:0000313" key="6">
    <source>
        <dbReference type="EMBL" id="AZZ56764.1"/>
    </source>
</evidence>
<dbReference type="EMBL" id="CP028130">
    <property type="protein sequence ID" value="AZZ56764.1"/>
    <property type="molecule type" value="Genomic_DNA"/>
</dbReference>
<evidence type="ECO:0000313" key="7">
    <source>
        <dbReference type="Proteomes" id="UP000283946"/>
    </source>
</evidence>
<keyword evidence="2" id="KW-0378">Hydrolase</keyword>
<dbReference type="GO" id="GO:0004252">
    <property type="term" value="F:serine-type endopeptidase activity"/>
    <property type="evidence" value="ECO:0007669"/>
    <property type="project" value="InterPro"/>
</dbReference>
<evidence type="ECO:0000256" key="3">
    <source>
        <dbReference type="SAM" id="MobiDB-lite"/>
    </source>
</evidence>
<dbReference type="InterPro" id="IPR033116">
    <property type="entry name" value="TRYPSIN_SER"/>
</dbReference>
<dbReference type="InterPro" id="IPR051201">
    <property type="entry name" value="Chloro_Bact_Ser_Proteases"/>
</dbReference>
<dbReference type="Proteomes" id="UP000283946">
    <property type="component" value="Chromosome"/>
</dbReference>
<dbReference type="InterPro" id="IPR001940">
    <property type="entry name" value="Peptidase_S1C"/>
</dbReference>
<dbReference type="PROSITE" id="PS50106">
    <property type="entry name" value="PDZ"/>
    <property type="match status" value="1"/>
</dbReference>
<dbReference type="PRINTS" id="PR00834">
    <property type="entry name" value="PROTEASES2C"/>
</dbReference>
<feature type="domain" description="PDZ" evidence="5">
    <location>
        <begin position="326"/>
        <end position="405"/>
    </location>
</feature>
<dbReference type="PANTHER" id="PTHR43343">
    <property type="entry name" value="PEPTIDASE S12"/>
    <property type="match status" value="1"/>
</dbReference>
<dbReference type="PROSITE" id="PS00135">
    <property type="entry name" value="TRYPSIN_SER"/>
    <property type="match status" value="1"/>
</dbReference>
<dbReference type="SUPFAM" id="SSF50494">
    <property type="entry name" value="Trypsin-like serine proteases"/>
    <property type="match status" value="1"/>
</dbReference>
<protein>
    <submittedName>
        <fullName evidence="6">PDZ domain-containing protein</fullName>
    </submittedName>
</protein>
<gene>
    <name evidence="6" type="ORF">C7V51_13415</name>
</gene>
<dbReference type="KEGG" id="ria:C7V51_13415"/>
<evidence type="ECO:0000256" key="2">
    <source>
        <dbReference type="ARBA" id="ARBA00022801"/>
    </source>
</evidence>
<dbReference type="GO" id="GO:0006508">
    <property type="term" value="P:proteolysis"/>
    <property type="evidence" value="ECO:0007669"/>
    <property type="project" value="UniProtKB-KW"/>
</dbReference>
<dbReference type="AlphaFoldDB" id="A0AAD1AEI7"/>
<accession>A0AAD1AEI7</accession>
<evidence type="ECO:0000256" key="1">
    <source>
        <dbReference type="ARBA" id="ARBA00022670"/>
    </source>
</evidence>
<keyword evidence="4" id="KW-0812">Transmembrane</keyword>
<evidence type="ECO:0000259" key="5">
    <source>
        <dbReference type="PROSITE" id="PS50106"/>
    </source>
</evidence>
<name>A0AAD1AEI7_9MICO</name>
<evidence type="ECO:0000256" key="4">
    <source>
        <dbReference type="SAM" id="Phobius"/>
    </source>
</evidence>
<dbReference type="Pfam" id="PF13365">
    <property type="entry name" value="Trypsin_2"/>
    <property type="match status" value="1"/>
</dbReference>
<sequence>MNERHEPNESEFTDPIAAQADAATERQALRADDRRRRRRALIAGGAGLAVLIGVAAGGVSYAGRVEAAASASSSTTATVDPGRSRGVITISPFPNGSISSGGSAAGGYGSSTATDAVPASTSQTAGVVTITSDLAYQNARSAGTGVILTSDGMILTNNHVVAGATAVTVTVESSGHTYSARVVGTDATHDVAVLQLENASGLTPARLDTDGVAVGDAVAAVGNAGGTGDLVVAAGSVTALNQQITTSSEAGVSGETLTGLIQTDADIVSGDSGGPLVDSTGRVVGINTAASSGTADITGFAIPISTALDVVAAIEAGADTATVRIGYPAFLGVSLSSSASVRPGGRGVSSTSGALIAGVVEKGPAAAAGLAAGDTVTAVDGTAIASADALSTTLAAREPGESVVVSWIDASGAAYSAPVVLAEGPVA</sequence>
<dbReference type="InterPro" id="IPR009003">
    <property type="entry name" value="Peptidase_S1_PA"/>
</dbReference>
<feature type="region of interest" description="Disordered" evidence="3">
    <location>
        <begin position="1"/>
        <end position="20"/>
    </location>
</feature>
<dbReference type="Gene3D" id="2.30.42.10">
    <property type="match status" value="1"/>
</dbReference>
<dbReference type="Pfam" id="PF13180">
    <property type="entry name" value="PDZ_2"/>
    <property type="match status" value="1"/>
</dbReference>
<keyword evidence="1" id="KW-0645">Protease</keyword>
<dbReference type="PANTHER" id="PTHR43343:SF3">
    <property type="entry name" value="PROTEASE DO-LIKE 8, CHLOROPLASTIC"/>
    <property type="match status" value="1"/>
</dbReference>
<dbReference type="SMART" id="SM00228">
    <property type="entry name" value="PDZ"/>
    <property type="match status" value="1"/>
</dbReference>
<reference evidence="6 7" key="1">
    <citation type="submission" date="2018-03" db="EMBL/GenBank/DDBJ databases">
        <title>Bacteriophage NCPPB3778 and a type I-E CRISPR drive the evolution of the US Biological Select Agent, Rathayibacter toxicus.</title>
        <authorList>
            <person name="Davis E.W.II."/>
            <person name="Tabima J.F."/>
            <person name="Weisberg A.J."/>
            <person name="Dantas Lopes L."/>
            <person name="Wiseman M.S."/>
            <person name="Wiseman M.S."/>
            <person name="Pupko T."/>
            <person name="Belcher M.S."/>
            <person name="Sechler A.J."/>
            <person name="Tancos M.A."/>
            <person name="Schroeder B.K."/>
            <person name="Murray T.D."/>
            <person name="Luster D.G."/>
            <person name="Schneider W.L."/>
            <person name="Rogers E."/>
            <person name="Andreote F.D."/>
            <person name="Grunwald N.J."/>
            <person name="Putnam M.L."/>
            <person name="Chang J.H."/>
        </authorList>
    </citation>
    <scope>NUCLEOTIDE SEQUENCE [LARGE SCALE GENOMIC DNA]</scope>
    <source>
        <strain evidence="6 7">NCCPB 2253</strain>
    </source>
</reference>
<keyword evidence="4" id="KW-0472">Membrane</keyword>
<dbReference type="SUPFAM" id="SSF50156">
    <property type="entry name" value="PDZ domain-like"/>
    <property type="match status" value="1"/>
</dbReference>
<dbReference type="InterPro" id="IPR036034">
    <property type="entry name" value="PDZ_sf"/>
</dbReference>
<organism evidence="6 7">
    <name type="scientific">Rathayibacter iranicus</name>
    <dbReference type="NCBI Taxonomy" id="59737"/>
    <lineage>
        <taxon>Bacteria</taxon>
        <taxon>Bacillati</taxon>
        <taxon>Actinomycetota</taxon>
        <taxon>Actinomycetes</taxon>
        <taxon>Micrococcales</taxon>
        <taxon>Microbacteriaceae</taxon>
        <taxon>Rathayibacter</taxon>
    </lineage>
</organism>
<keyword evidence="4" id="KW-1133">Transmembrane helix</keyword>
<dbReference type="InterPro" id="IPR001478">
    <property type="entry name" value="PDZ"/>
</dbReference>